<dbReference type="GO" id="GO:0008270">
    <property type="term" value="F:zinc ion binding"/>
    <property type="evidence" value="ECO:0007669"/>
    <property type="project" value="InterPro"/>
</dbReference>
<organism evidence="8 9">
    <name type="scientific">Polychaeton citri CBS 116435</name>
    <dbReference type="NCBI Taxonomy" id="1314669"/>
    <lineage>
        <taxon>Eukaryota</taxon>
        <taxon>Fungi</taxon>
        <taxon>Dikarya</taxon>
        <taxon>Ascomycota</taxon>
        <taxon>Pezizomycotina</taxon>
        <taxon>Dothideomycetes</taxon>
        <taxon>Dothideomycetidae</taxon>
        <taxon>Capnodiales</taxon>
        <taxon>Capnodiaceae</taxon>
        <taxon>Polychaeton</taxon>
    </lineage>
</organism>
<dbReference type="Proteomes" id="UP000799441">
    <property type="component" value="Unassembled WGS sequence"/>
</dbReference>
<dbReference type="Pfam" id="PF11951">
    <property type="entry name" value="Fungal_trans_2"/>
    <property type="match status" value="1"/>
</dbReference>
<comment type="caution">
    <text evidence="8">The sequence shown here is derived from an EMBL/GenBank/DDBJ whole genome shotgun (WGS) entry which is preliminary data.</text>
</comment>
<dbReference type="SUPFAM" id="SSF57701">
    <property type="entry name" value="Zn2/Cys6 DNA-binding domain"/>
    <property type="match status" value="1"/>
</dbReference>
<dbReference type="EMBL" id="MU003863">
    <property type="protein sequence ID" value="KAF2716761.1"/>
    <property type="molecule type" value="Genomic_DNA"/>
</dbReference>
<dbReference type="CDD" id="cd00067">
    <property type="entry name" value="GAL4"/>
    <property type="match status" value="1"/>
</dbReference>
<gene>
    <name evidence="8" type="ORF">K431DRAFT_256944</name>
</gene>
<evidence type="ECO:0000256" key="1">
    <source>
        <dbReference type="ARBA" id="ARBA00022723"/>
    </source>
</evidence>
<dbReference type="PANTHER" id="PTHR36206:SF12">
    <property type="entry name" value="ASPERCRYPTIN BIOSYNTHESIS CLUSTER-SPECIFIC TRANSCRIPTION REGULATOR ATNN-RELATED"/>
    <property type="match status" value="1"/>
</dbReference>
<dbReference type="GO" id="GO:0000981">
    <property type="term" value="F:DNA-binding transcription factor activity, RNA polymerase II-specific"/>
    <property type="evidence" value="ECO:0007669"/>
    <property type="project" value="InterPro"/>
</dbReference>
<evidence type="ECO:0000313" key="8">
    <source>
        <dbReference type="EMBL" id="KAF2716761.1"/>
    </source>
</evidence>
<keyword evidence="9" id="KW-1185">Reference proteome</keyword>
<keyword evidence="2" id="KW-0862">Zinc</keyword>
<dbReference type="Pfam" id="PF00172">
    <property type="entry name" value="Zn_clus"/>
    <property type="match status" value="1"/>
</dbReference>
<dbReference type="GO" id="GO:0003677">
    <property type="term" value="F:DNA binding"/>
    <property type="evidence" value="ECO:0007669"/>
    <property type="project" value="UniProtKB-KW"/>
</dbReference>
<evidence type="ECO:0000256" key="6">
    <source>
        <dbReference type="ARBA" id="ARBA00023242"/>
    </source>
</evidence>
<keyword evidence="3" id="KW-0805">Transcription regulation</keyword>
<name>A0A9P4UKX6_9PEZI</name>
<dbReference type="AlphaFoldDB" id="A0A9P4UKX6"/>
<evidence type="ECO:0000259" key="7">
    <source>
        <dbReference type="PROSITE" id="PS50048"/>
    </source>
</evidence>
<dbReference type="InterPro" id="IPR036864">
    <property type="entry name" value="Zn2-C6_fun-type_DNA-bd_sf"/>
</dbReference>
<evidence type="ECO:0000256" key="3">
    <source>
        <dbReference type="ARBA" id="ARBA00023015"/>
    </source>
</evidence>
<accession>A0A9P4UKX6</accession>
<feature type="domain" description="Zn(2)-C6 fungal-type" evidence="7">
    <location>
        <begin position="19"/>
        <end position="47"/>
    </location>
</feature>
<dbReference type="Gene3D" id="4.10.240.10">
    <property type="entry name" value="Zn(2)-C6 fungal-type DNA-binding domain"/>
    <property type="match status" value="1"/>
</dbReference>
<evidence type="ECO:0000256" key="2">
    <source>
        <dbReference type="ARBA" id="ARBA00022833"/>
    </source>
</evidence>
<dbReference type="InterPro" id="IPR052360">
    <property type="entry name" value="Transcr_Regulatory_Proteins"/>
</dbReference>
<keyword evidence="5" id="KW-0804">Transcription</keyword>
<evidence type="ECO:0000256" key="4">
    <source>
        <dbReference type="ARBA" id="ARBA00023125"/>
    </source>
</evidence>
<reference evidence="8" key="1">
    <citation type="journal article" date="2020" name="Stud. Mycol.">
        <title>101 Dothideomycetes genomes: a test case for predicting lifestyles and emergence of pathogens.</title>
        <authorList>
            <person name="Haridas S."/>
            <person name="Albert R."/>
            <person name="Binder M."/>
            <person name="Bloem J."/>
            <person name="Labutti K."/>
            <person name="Salamov A."/>
            <person name="Andreopoulos B."/>
            <person name="Baker S."/>
            <person name="Barry K."/>
            <person name="Bills G."/>
            <person name="Bluhm B."/>
            <person name="Cannon C."/>
            <person name="Castanera R."/>
            <person name="Culley D."/>
            <person name="Daum C."/>
            <person name="Ezra D."/>
            <person name="Gonzalez J."/>
            <person name="Henrissat B."/>
            <person name="Kuo A."/>
            <person name="Liang C."/>
            <person name="Lipzen A."/>
            <person name="Lutzoni F."/>
            <person name="Magnuson J."/>
            <person name="Mondo S."/>
            <person name="Nolan M."/>
            <person name="Ohm R."/>
            <person name="Pangilinan J."/>
            <person name="Park H.-J."/>
            <person name="Ramirez L."/>
            <person name="Alfaro M."/>
            <person name="Sun H."/>
            <person name="Tritt A."/>
            <person name="Yoshinaga Y."/>
            <person name="Zwiers L.-H."/>
            <person name="Turgeon B."/>
            <person name="Goodwin S."/>
            <person name="Spatafora J."/>
            <person name="Crous P."/>
            <person name="Grigoriev I."/>
        </authorList>
    </citation>
    <scope>NUCLEOTIDE SEQUENCE</scope>
    <source>
        <strain evidence="8">CBS 116435</strain>
    </source>
</reference>
<evidence type="ECO:0000256" key="5">
    <source>
        <dbReference type="ARBA" id="ARBA00023163"/>
    </source>
</evidence>
<protein>
    <recommendedName>
        <fullName evidence="7">Zn(2)-C6 fungal-type domain-containing protein</fullName>
    </recommendedName>
</protein>
<evidence type="ECO:0000313" key="9">
    <source>
        <dbReference type="Proteomes" id="UP000799441"/>
    </source>
</evidence>
<keyword evidence="6" id="KW-0539">Nucleus</keyword>
<sequence>MSLDPSKRLRFGGSKSRNGCLTCIARHLKCDEGQPSCQRCIKAGRTCKQRSSVSEDLKIVQYNKGSPSMARSLQPDADAIEQRHFEFFRTRTAPEMSSVHYHERWLAHLFRVAYNEPAIYHAAAAVGALHENFEQGLALPQPMNPVLQQPLRQYTKAINKLMEAMNGHGINRDNQDTALLACLMFCAFESMSYHLHSALSHLHSGLKILAERAARGRSEYDTVVPCAELTAMFSRMNIQLLELGDGSFNDINIRLSGGEKDYRIFGGVPYAQQTFNPLLNNILHKIHNAGHLGIDVRTVEEGTRLSVKEWLVEDVVQFAKWNDLFDDELATWVQAASRQDICSLIVLQMRRMVLALMLWIDLKRGEMDFDEYLPLFEMLVQLGEEFICQVSIETSPSSERLQGGSSDPEDARQAISAAEKLRTPSDGTRNIQSGFLVVHPSQTPLADHAFPSTNRLVSYASIIVSRSRQTRQREDGTLPDIPKHVKPTFSLAHGVVFPLYTVGSRCRDPKIRRRALHLLSRCNRREGLWDAALAARLCKNLVDIEESRTLQLLQDAAAATWIAMDDIAVNEANQIPNSARVRVIRPSFLPERKSIERYYFSWRGPWEEVIQVEETWVEEIMEW</sequence>
<dbReference type="InterPro" id="IPR001138">
    <property type="entry name" value="Zn2Cys6_DnaBD"/>
</dbReference>
<dbReference type="SMART" id="SM00066">
    <property type="entry name" value="GAL4"/>
    <property type="match status" value="1"/>
</dbReference>
<dbReference type="OrthoDB" id="3821786at2759"/>
<dbReference type="InterPro" id="IPR021858">
    <property type="entry name" value="Fun_TF"/>
</dbReference>
<proteinExistence type="predicted"/>
<keyword evidence="1" id="KW-0479">Metal-binding</keyword>
<dbReference type="PANTHER" id="PTHR36206">
    <property type="entry name" value="ASPERCRYPTIN BIOSYNTHESIS CLUSTER-SPECIFIC TRANSCRIPTION REGULATOR ATNN-RELATED"/>
    <property type="match status" value="1"/>
</dbReference>
<keyword evidence="4" id="KW-0238">DNA-binding</keyword>
<dbReference type="PROSITE" id="PS50048">
    <property type="entry name" value="ZN2_CY6_FUNGAL_2"/>
    <property type="match status" value="1"/>
</dbReference>